<comment type="function">
    <text evidence="1">Counteracts the host Pycsar antiviral defense system. Phosphodiesterase that enables metal-dependent hydrolysis of host cyclic nucleotide Pycsar defense signals such as cCMP and cUMP.</text>
</comment>
<feature type="domain" description="Metallo-beta-lactamase" evidence="3">
    <location>
        <begin position="74"/>
        <end position="241"/>
    </location>
</feature>
<proteinExistence type="inferred from homology"/>
<name>A0AAT9JJF9_9VIRU</name>
<dbReference type="Gene3D" id="3.60.15.10">
    <property type="entry name" value="Ribonuclease Z/Hydroxyacylglutathione hydrolase-like"/>
    <property type="match status" value="1"/>
</dbReference>
<dbReference type="EMBL" id="BK068088">
    <property type="protein sequence ID" value="DBA54846.1"/>
    <property type="molecule type" value="Genomic_DNA"/>
</dbReference>
<evidence type="ECO:0000256" key="1">
    <source>
        <dbReference type="ARBA" id="ARBA00034293"/>
    </source>
</evidence>
<comment type="similarity">
    <text evidence="2">Belongs to the anti-Pycsar protein Apyc1 family.</text>
</comment>
<evidence type="ECO:0000259" key="3">
    <source>
        <dbReference type="Pfam" id="PF12706"/>
    </source>
</evidence>
<accession>A0AAT9JJF9</accession>
<sequence length="280" mass="31317">MLQGVGGTSNNKVPRGCAYGGATFQRSKGNFRNMKLKVLGSSSAGNCYLFDNEKECLVVECGIPFREIQKAVDFDIARIAGCLVSHEHGDHAKHVKSFLRARIPVWASSGTIVSIEGGVSRPKMEMLIPNRKQVIGSFVVLPFEVQHDAAEPFGFLIYHEEMGTVLFATDTYYLKYKFKGLANILLECNYDSTLLEDNYKQGRISKQQRDRTLQSHMSYETCKEVLAANDLSEVNNIVLIHLSDANSRAEEFKHGIRELTCKNVHIADAGTEIEFNKTPF</sequence>
<dbReference type="InterPro" id="IPR001279">
    <property type="entry name" value="Metallo-B-lactamas"/>
</dbReference>
<evidence type="ECO:0000256" key="2">
    <source>
        <dbReference type="ARBA" id="ARBA00034308"/>
    </source>
</evidence>
<evidence type="ECO:0000313" key="4">
    <source>
        <dbReference type="EMBL" id="DBA54846.1"/>
    </source>
</evidence>
<reference evidence="4" key="1">
    <citation type="journal article" date="2023" name="Microbiome">
        <title>Phages are unrecognized players in the ecology of the oral pathogen Porphyromonas gingivalis.</title>
        <authorList>
            <person name="Matrishin C.B."/>
            <person name="Haase E.M."/>
            <person name="Dewhirst F.E."/>
            <person name="Mark Welch J.L."/>
            <person name="Miranda-Sanchez F."/>
            <person name="Chen T."/>
            <person name="MacFarland D.C."/>
            <person name="Kauffman K.M."/>
        </authorList>
    </citation>
    <scope>NUCLEOTIDE SEQUENCE</scope>
</reference>
<dbReference type="Pfam" id="PF12706">
    <property type="entry name" value="Lactamase_B_2"/>
    <property type="match status" value="1"/>
</dbReference>
<dbReference type="PANTHER" id="PTHR47619:SF1">
    <property type="entry name" value="EXODEOXYRIBONUCLEASE WALJ"/>
    <property type="match status" value="1"/>
</dbReference>
<organism evidence="4">
    <name type="scientific">Porphyromonas phage phage005a_ATCC49417</name>
    <dbReference type="NCBI Taxonomy" id="3154097"/>
    <lineage>
        <taxon>Viruses</taxon>
    </lineage>
</organism>
<dbReference type="PANTHER" id="PTHR47619">
    <property type="entry name" value="METALLO-HYDROLASE YYCJ-RELATED"/>
    <property type="match status" value="1"/>
</dbReference>
<dbReference type="SUPFAM" id="SSF56281">
    <property type="entry name" value="Metallo-hydrolase/oxidoreductase"/>
    <property type="match status" value="1"/>
</dbReference>
<protein>
    <submittedName>
        <fullName evidence="4">Anti-Pycsar nuclease (Apyc1-like)</fullName>
    </submittedName>
</protein>
<reference evidence="4" key="2">
    <citation type="submission" date="2024-05" db="EMBL/GenBank/DDBJ databases">
        <authorList>
            <person name="Matrishin C.B."/>
            <person name="Kauffman K.M."/>
        </authorList>
    </citation>
    <scope>NUCLEOTIDE SEQUENCE</scope>
</reference>
<dbReference type="InterPro" id="IPR052533">
    <property type="entry name" value="WalJ/YycJ-like"/>
</dbReference>
<dbReference type="InterPro" id="IPR036866">
    <property type="entry name" value="RibonucZ/Hydroxyglut_hydro"/>
</dbReference>